<accession>A0AA43UD04</accession>
<keyword evidence="3" id="KW-1185">Reference proteome</keyword>
<dbReference type="PANTHER" id="PTHR38454:SF1">
    <property type="entry name" value="INTEGRAL MEMBRANE PROTEIN"/>
    <property type="match status" value="1"/>
</dbReference>
<name>A0AA43UD04_9LACT</name>
<sequence length="860" mass="100371">MSFLIALLAHSYFIYKDINYDHLMVGTGDQTYQMVLFKDYLYKQFTAGNFFYNFTFNGGGNFFTNLSYYYSTSLIYHLTVLITYFLETMGILSDVGVSYWANSILVISIFRSSIVLLITTKLIESFKVKRIIALFGATFYAVSVIYFRHVIFWEFFVDAMVWLPILILGSEKIIKNESGLVFSLGVCLALFNNAYFAYQSFLFLLGYIGLRLIVRLDSGELPVFEQIQRYFIYGVLGILLALPGFIPFVLGYFNTSRLSPDFNIPWSNFQAGHMTNLLFIDNTFMIPIIFIFLALTFYLYKSKKFTLFSGISIVLIILRYNPKLASLTNGLSYPQYRWMYILYIFIALAVGVGIQYIYDNLSVQKLKKNLVISALLTVVLYLTVYFSSQLQIEYSFIKWILITGVIQAVVLSIYVYWDKFNLKNFIMISIFLSFITIFVSNRQLYYDYGLRKEDYFVERFDNKDNKYHQAVNFIEEDADDFYRIDYFGGSNYSLPYEISTFNLYSSFQNQHQQYFERDFQILSDRDSNGEYSGLGKRKLLNSLFQVNYVIASENQTFRVPVGYQKVAGFEDLIIYKNDQPLEFIHPVSEIYTEEDFSAETFKDELILNGVITDDINYNRIMSNNQTFISELTYDIDYQNIHHEDDSIQTAEDNQLIINVDLEGGTEESSRVMLEYTLEPINGQAEGEYFINDYKIELNGSGLPYSEQRYRNRVPLDGTSEIVFNFEENTDYHFKIHNLHYIDETLLQNRIDEEDNIRYDYEIGEDYVKISYDNETDYPLMVLPIFNEPGWGLKVNGEQTDLLDVNSGMIGFKIPAGQVDIELQFKQPFLTESVILAALALFVLILLEKHRKQRIERQNLN</sequence>
<feature type="transmembrane region" description="Helical" evidence="1">
    <location>
        <begin position="230"/>
        <end position="253"/>
    </location>
</feature>
<organism evidence="2 3">
    <name type="scientific">Atopococcus tabaci</name>
    <dbReference type="NCBI Taxonomy" id="269774"/>
    <lineage>
        <taxon>Bacteria</taxon>
        <taxon>Bacillati</taxon>
        <taxon>Bacillota</taxon>
        <taxon>Bacilli</taxon>
        <taxon>Lactobacillales</taxon>
        <taxon>Carnobacteriaceae</taxon>
        <taxon>Atopococcus</taxon>
    </lineage>
</organism>
<feature type="transmembrane region" description="Helical" evidence="1">
    <location>
        <begin position="424"/>
        <end position="441"/>
    </location>
</feature>
<feature type="transmembrane region" description="Helical" evidence="1">
    <location>
        <begin position="828"/>
        <end position="846"/>
    </location>
</feature>
<keyword evidence="1" id="KW-0472">Membrane</keyword>
<gene>
    <name evidence="2" type="ORF">Q4F26_04995</name>
</gene>
<feature type="transmembrane region" description="Helical" evidence="1">
    <location>
        <begin position="180"/>
        <end position="210"/>
    </location>
</feature>
<proteinExistence type="predicted"/>
<dbReference type="EMBL" id="JAUNQW010000021">
    <property type="protein sequence ID" value="MDO5457686.1"/>
    <property type="molecule type" value="Genomic_DNA"/>
</dbReference>
<feature type="transmembrane region" description="Helical" evidence="1">
    <location>
        <begin position="99"/>
        <end position="119"/>
    </location>
</feature>
<feature type="transmembrane region" description="Helical" evidence="1">
    <location>
        <begin position="273"/>
        <end position="298"/>
    </location>
</feature>
<feature type="transmembrane region" description="Helical" evidence="1">
    <location>
        <begin position="74"/>
        <end position="93"/>
    </location>
</feature>
<feature type="transmembrane region" description="Helical" evidence="1">
    <location>
        <begin position="370"/>
        <end position="390"/>
    </location>
</feature>
<dbReference type="Pfam" id="PF09586">
    <property type="entry name" value="YfhO"/>
    <property type="match status" value="1"/>
</dbReference>
<feature type="transmembrane region" description="Helical" evidence="1">
    <location>
        <begin position="131"/>
        <end position="153"/>
    </location>
</feature>
<reference evidence="2" key="1">
    <citation type="submission" date="2023-07" db="EMBL/GenBank/DDBJ databases">
        <title>Between Cages and Wild: Unraveling the Impact of Captivity on Animal Microbiomes and Antimicrobial Resistance.</title>
        <authorList>
            <person name="Schmartz G.P."/>
            <person name="Rehner J."/>
            <person name="Schuff M.J."/>
            <person name="Becker S.L."/>
            <person name="Kravczyk M."/>
            <person name="Gurevich A."/>
            <person name="Francke R."/>
            <person name="Mueller R."/>
            <person name="Keller V."/>
            <person name="Keller A."/>
        </authorList>
    </citation>
    <scope>NUCLEOTIDE SEQUENCE</scope>
    <source>
        <strain evidence="2">S39M_St_73</strain>
    </source>
</reference>
<dbReference type="PANTHER" id="PTHR38454">
    <property type="entry name" value="INTEGRAL MEMBRANE PROTEIN-RELATED"/>
    <property type="match status" value="1"/>
</dbReference>
<keyword evidence="1" id="KW-0812">Transmembrane</keyword>
<keyword evidence="1" id="KW-1133">Transmembrane helix</keyword>
<evidence type="ECO:0000313" key="3">
    <source>
        <dbReference type="Proteomes" id="UP001171751"/>
    </source>
</evidence>
<comment type="caution">
    <text evidence="2">The sequence shown here is derived from an EMBL/GenBank/DDBJ whole genome shotgun (WGS) entry which is preliminary data.</text>
</comment>
<dbReference type="Proteomes" id="UP001171751">
    <property type="component" value="Unassembled WGS sequence"/>
</dbReference>
<protein>
    <submittedName>
        <fullName evidence="2">YfhO family protein</fullName>
    </submittedName>
</protein>
<dbReference type="AlphaFoldDB" id="A0AA43UD04"/>
<feature type="transmembrane region" description="Helical" evidence="1">
    <location>
        <begin position="396"/>
        <end position="417"/>
    </location>
</feature>
<feature type="transmembrane region" description="Helical" evidence="1">
    <location>
        <begin position="340"/>
        <end position="358"/>
    </location>
</feature>
<evidence type="ECO:0000256" key="1">
    <source>
        <dbReference type="SAM" id="Phobius"/>
    </source>
</evidence>
<dbReference type="InterPro" id="IPR018580">
    <property type="entry name" value="Uncharacterised_YfhO"/>
</dbReference>
<evidence type="ECO:0000313" key="2">
    <source>
        <dbReference type="EMBL" id="MDO5457686.1"/>
    </source>
</evidence>
<feature type="transmembrane region" description="Helical" evidence="1">
    <location>
        <begin position="305"/>
        <end position="320"/>
    </location>
</feature>